<evidence type="ECO:0000313" key="3">
    <source>
        <dbReference type="Proteomes" id="UP000037136"/>
    </source>
</evidence>
<accession>A0A2A9PDI8</accession>
<organism evidence="2 3">
    <name type="scientific">Ophiocordyceps unilateralis</name>
    <name type="common">Zombie-ant fungus</name>
    <name type="synonym">Torrubia unilateralis</name>
    <dbReference type="NCBI Taxonomy" id="268505"/>
    <lineage>
        <taxon>Eukaryota</taxon>
        <taxon>Fungi</taxon>
        <taxon>Dikarya</taxon>
        <taxon>Ascomycota</taxon>
        <taxon>Pezizomycotina</taxon>
        <taxon>Sordariomycetes</taxon>
        <taxon>Hypocreomycetidae</taxon>
        <taxon>Hypocreales</taxon>
        <taxon>Ophiocordycipitaceae</taxon>
        <taxon>Ophiocordyceps</taxon>
    </lineage>
</organism>
<feature type="region of interest" description="Disordered" evidence="1">
    <location>
        <begin position="471"/>
        <end position="514"/>
    </location>
</feature>
<evidence type="ECO:0000256" key="1">
    <source>
        <dbReference type="SAM" id="MobiDB-lite"/>
    </source>
</evidence>
<proteinExistence type="predicted"/>
<name>A0A2A9PDI8_OPHUN</name>
<protein>
    <submittedName>
        <fullName evidence="2">Uncharacterized protein</fullName>
    </submittedName>
</protein>
<dbReference type="OrthoDB" id="4588713at2759"/>
<feature type="compositionally biased region" description="Low complexity" evidence="1">
    <location>
        <begin position="147"/>
        <end position="159"/>
    </location>
</feature>
<feature type="compositionally biased region" description="Low complexity" evidence="1">
    <location>
        <begin position="1"/>
        <end position="19"/>
    </location>
</feature>
<dbReference type="Proteomes" id="UP000037136">
    <property type="component" value="Unassembled WGS sequence"/>
</dbReference>
<feature type="region of interest" description="Disordered" evidence="1">
    <location>
        <begin position="1"/>
        <end position="184"/>
    </location>
</feature>
<feature type="compositionally biased region" description="Acidic residues" evidence="1">
    <location>
        <begin position="160"/>
        <end position="170"/>
    </location>
</feature>
<comment type="caution">
    <text evidence="2">The sequence shown here is derived from an EMBL/GenBank/DDBJ whole genome shotgun (WGS) entry which is preliminary data.</text>
</comment>
<dbReference type="EMBL" id="LAZP02000197">
    <property type="protein sequence ID" value="PFH59459.1"/>
    <property type="molecule type" value="Genomic_DNA"/>
</dbReference>
<dbReference type="AlphaFoldDB" id="A0A2A9PDI8"/>
<feature type="compositionally biased region" description="Basic and acidic residues" evidence="1">
    <location>
        <begin position="134"/>
        <end position="143"/>
    </location>
</feature>
<feature type="compositionally biased region" description="Polar residues" evidence="1">
    <location>
        <begin position="23"/>
        <end position="39"/>
    </location>
</feature>
<gene>
    <name evidence="2" type="ORF">XA68_12291</name>
</gene>
<keyword evidence="3" id="KW-1185">Reference proteome</keyword>
<feature type="compositionally biased region" description="Acidic residues" evidence="1">
    <location>
        <begin position="500"/>
        <end position="514"/>
    </location>
</feature>
<feature type="compositionally biased region" description="Polar residues" evidence="1">
    <location>
        <begin position="488"/>
        <end position="499"/>
    </location>
</feature>
<sequence length="514" mass="55005">MDGPSSSSAAHATLSTVAAGKQPTYTTAGTIYKPNATQPLQPPARRGRASRLPPGTSHSELLLLPRPMIAGLSSRSPRPGPSSRPQPQYTPLQQNYDRAVSPFNDNDHASVNMPIQLPRIGSDNPPTHLSFLLADKDDGDKGKGKGKAVAESSTAAALAEDGDVDDDDTSDSNTEPLRNMEPLRSMNVKSIVNLGSYPNPMRRTAQTFLRQNARPSFTATAGPAPPDDGNMPSMGLLRPPQADNVDHAGPSTRLLPTARPASSLAAEAGASPTTSTLGTGPGVPMPLTAGPPGQRQYRPSTFESMIKAFQPRNPFAKGDAPEEGSLAALVAASEEELQPQSPLVPLAPNPLDSGVADKALDLTYDRYVLGTGRLSEEALEGRSERIDEIWYAGTGYLGMSPREVWFESVQRRKKHPYGAIGDGRPKKTKKEYPHMDVEQARRIPLPEDTEPLLNVALATLMRHADETAMSGPLQQFEPPKPDLCDTTADGNCSFYSTSATEDDEERGMETGGEE</sequence>
<feature type="region of interest" description="Disordered" evidence="1">
    <location>
        <begin position="211"/>
        <end position="283"/>
    </location>
</feature>
<evidence type="ECO:0000313" key="2">
    <source>
        <dbReference type="EMBL" id="PFH59459.1"/>
    </source>
</evidence>
<reference evidence="2 3" key="1">
    <citation type="journal article" date="2015" name="BMC Genomics">
        <title>Gene expression during zombie ant biting behavior reflects the complexity underlying fungal parasitic behavioral manipulation.</title>
        <authorList>
            <person name="de Bekker C."/>
            <person name="Ohm R.A."/>
            <person name="Loreto R.G."/>
            <person name="Sebastian A."/>
            <person name="Albert I."/>
            <person name="Merrow M."/>
            <person name="Brachmann A."/>
            <person name="Hughes D.P."/>
        </authorList>
    </citation>
    <scope>NUCLEOTIDE SEQUENCE [LARGE SCALE GENOMIC DNA]</scope>
    <source>
        <strain evidence="2 3">SC16a</strain>
    </source>
</reference>
<reference evidence="2 3" key="2">
    <citation type="journal article" date="2017" name="Sci. Rep.">
        <title>Ant-infecting Ophiocordyceps genomes reveal a high diversity of potential behavioral manipulation genes and a possible major role for enterotoxins.</title>
        <authorList>
            <person name="de Bekker C."/>
            <person name="Ohm R.A."/>
            <person name="Evans H.C."/>
            <person name="Brachmann A."/>
            <person name="Hughes D.P."/>
        </authorList>
    </citation>
    <scope>NUCLEOTIDE SEQUENCE [LARGE SCALE GENOMIC DNA]</scope>
    <source>
        <strain evidence="2 3">SC16a</strain>
    </source>
</reference>
<feature type="compositionally biased region" description="Low complexity" evidence="1">
    <location>
        <begin position="268"/>
        <end position="278"/>
    </location>
</feature>